<sequence length="47" mass="5471">MKGYWTRPNSETEARSQKPEAREMTKRSGLQKAQGNMGLNYCKRKSH</sequence>
<proteinExistence type="predicted"/>
<keyword evidence="3" id="KW-1185">Reference proteome</keyword>
<dbReference type="Proteomes" id="UP000607653">
    <property type="component" value="Unassembled WGS sequence"/>
</dbReference>
<gene>
    <name evidence="2" type="ORF">HUJ06_005904</name>
</gene>
<comment type="caution">
    <text evidence="2">The sequence shown here is derived from an EMBL/GenBank/DDBJ whole genome shotgun (WGS) entry which is preliminary data.</text>
</comment>
<evidence type="ECO:0000256" key="1">
    <source>
        <dbReference type="SAM" id="MobiDB-lite"/>
    </source>
</evidence>
<dbReference type="EMBL" id="DUZY01000004">
    <property type="protein sequence ID" value="DAD35264.1"/>
    <property type="molecule type" value="Genomic_DNA"/>
</dbReference>
<organism evidence="2 3">
    <name type="scientific">Nelumbo nucifera</name>
    <name type="common">Sacred lotus</name>
    <dbReference type="NCBI Taxonomy" id="4432"/>
    <lineage>
        <taxon>Eukaryota</taxon>
        <taxon>Viridiplantae</taxon>
        <taxon>Streptophyta</taxon>
        <taxon>Embryophyta</taxon>
        <taxon>Tracheophyta</taxon>
        <taxon>Spermatophyta</taxon>
        <taxon>Magnoliopsida</taxon>
        <taxon>Proteales</taxon>
        <taxon>Nelumbonaceae</taxon>
        <taxon>Nelumbo</taxon>
    </lineage>
</organism>
<evidence type="ECO:0000313" key="3">
    <source>
        <dbReference type="Proteomes" id="UP000607653"/>
    </source>
</evidence>
<reference evidence="2 3" key="1">
    <citation type="journal article" date="2020" name="Mol. Biol. Evol.">
        <title>Distinct Expression and Methylation Patterns for Genes with Different Fates following a Single Whole-Genome Duplication in Flowering Plants.</title>
        <authorList>
            <person name="Shi T."/>
            <person name="Rahmani R.S."/>
            <person name="Gugger P.F."/>
            <person name="Wang M."/>
            <person name="Li H."/>
            <person name="Zhang Y."/>
            <person name="Li Z."/>
            <person name="Wang Q."/>
            <person name="Van de Peer Y."/>
            <person name="Marchal K."/>
            <person name="Chen J."/>
        </authorList>
    </citation>
    <scope>NUCLEOTIDE SEQUENCE [LARGE SCALE GENOMIC DNA]</scope>
    <source>
        <tissue evidence="2">Leaf</tissue>
    </source>
</reference>
<evidence type="ECO:0000313" key="2">
    <source>
        <dbReference type="EMBL" id="DAD35264.1"/>
    </source>
</evidence>
<feature type="compositionally biased region" description="Basic and acidic residues" evidence="1">
    <location>
        <begin position="10"/>
        <end position="26"/>
    </location>
</feature>
<accession>A0A822YM62</accession>
<protein>
    <submittedName>
        <fullName evidence="2">Uncharacterized protein</fullName>
    </submittedName>
</protein>
<name>A0A822YM62_NELNU</name>
<feature type="region of interest" description="Disordered" evidence="1">
    <location>
        <begin position="1"/>
        <end position="47"/>
    </location>
</feature>
<dbReference type="AlphaFoldDB" id="A0A822YM62"/>